<evidence type="ECO:0000259" key="1">
    <source>
        <dbReference type="Pfam" id="PF19889"/>
    </source>
</evidence>
<dbReference type="AlphaFoldDB" id="K2JDT8"/>
<protein>
    <recommendedName>
        <fullName evidence="1">DUF6362 domain-containing protein</fullName>
    </recommendedName>
</protein>
<feature type="domain" description="DUF6362" evidence="1">
    <location>
        <begin position="76"/>
        <end position="180"/>
    </location>
</feature>
<evidence type="ECO:0000313" key="3">
    <source>
        <dbReference type="Proteomes" id="UP000006746"/>
    </source>
</evidence>
<comment type="caution">
    <text evidence="2">The sequence shown here is derived from an EMBL/GenBank/DDBJ whole genome shotgun (WGS) entry which is preliminary data.</text>
</comment>
<evidence type="ECO:0000313" key="2">
    <source>
        <dbReference type="EMBL" id="EKE68704.1"/>
    </source>
</evidence>
<sequence>MDKVASFDSGLDLLPGRTARVRWTDEGGDRVERVAKPYRAPARQPVRLIPDVTVEPDVWDAALVRWHLIDAMRTLRRLPGGLAIGRMRCGLPEPVRSAVEAYGYERVSVRLAPDAAAIDRLDRALDWLLWVGNPVDRLIVTGTALGLSLRAVAQELLASGRLACSHETVRTRERAALELVAARLNRHADRRQAGRK</sequence>
<dbReference type="Proteomes" id="UP000006746">
    <property type="component" value="Unassembled WGS sequence"/>
</dbReference>
<organism evidence="2 3">
    <name type="scientific">Oceanibaculum indicum P24</name>
    <dbReference type="NCBI Taxonomy" id="1207063"/>
    <lineage>
        <taxon>Bacteria</taxon>
        <taxon>Pseudomonadati</taxon>
        <taxon>Pseudomonadota</taxon>
        <taxon>Alphaproteobacteria</taxon>
        <taxon>Rhodospirillales</taxon>
        <taxon>Oceanibaculaceae</taxon>
        <taxon>Oceanibaculum</taxon>
    </lineage>
</organism>
<dbReference type="InterPro" id="IPR045942">
    <property type="entry name" value="DUF6362"/>
</dbReference>
<name>K2JDT8_9PROT</name>
<keyword evidence="3" id="KW-1185">Reference proteome</keyword>
<accession>K2JDT8</accession>
<reference evidence="2 3" key="1">
    <citation type="journal article" date="2012" name="J. Bacteriol.">
        <title>Genome Sequence of Oceanibaculum indicum Type Strain P24.</title>
        <authorList>
            <person name="Lai Q."/>
            <person name="Shao Z."/>
        </authorList>
    </citation>
    <scope>NUCLEOTIDE SEQUENCE [LARGE SCALE GENOMIC DNA]</scope>
    <source>
        <strain evidence="2 3">P24</strain>
    </source>
</reference>
<dbReference type="STRING" id="1207063.P24_17222"/>
<dbReference type="EMBL" id="AMRL01000034">
    <property type="protein sequence ID" value="EKE68704.1"/>
    <property type="molecule type" value="Genomic_DNA"/>
</dbReference>
<gene>
    <name evidence="2" type="ORF">P24_17222</name>
</gene>
<proteinExistence type="predicted"/>
<dbReference type="Pfam" id="PF19889">
    <property type="entry name" value="DUF6362"/>
    <property type="match status" value="1"/>
</dbReference>